<keyword evidence="2" id="KW-1185">Reference proteome</keyword>
<protein>
    <recommendedName>
        <fullName evidence="3">Neurotransmitter-gated ion-channel ligand-binding domain-containing protein</fullName>
    </recommendedName>
</protein>
<dbReference type="AlphaFoldDB" id="A0A9D4KP57"/>
<proteinExistence type="predicted"/>
<dbReference type="Gene3D" id="2.70.170.10">
    <property type="entry name" value="Neurotransmitter-gated ion-channel ligand-binding domain"/>
    <property type="match status" value="1"/>
</dbReference>
<organism evidence="1 2">
    <name type="scientific">Dreissena polymorpha</name>
    <name type="common">Zebra mussel</name>
    <name type="synonym">Mytilus polymorpha</name>
    <dbReference type="NCBI Taxonomy" id="45954"/>
    <lineage>
        <taxon>Eukaryota</taxon>
        <taxon>Metazoa</taxon>
        <taxon>Spiralia</taxon>
        <taxon>Lophotrochozoa</taxon>
        <taxon>Mollusca</taxon>
        <taxon>Bivalvia</taxon>
        <taxon>Autobranchia</taxon>
        <taxon>Heteroconchia</taxon>
        <taxon>Euheterodonta</taxon>
        <taxon>Imparidentia</taxon>
        <taxon>Neoheterodontei</taxon>
        <taxon>Myida</taxon>
        <taxon>Dreissenoidea</taxon>
        <taxon>Dreissenidae</taxon>
        <taxon>Dreissena</taxon>
    </lineage>
</organism>
<sequence length="88" mass="10160">MFLRKSWMDKRLAYNDVLNWTRLELDQSLFGTIWQPDVYISTESNPISITSPCLTSISTFIRMEKSSIALGNNSGITRVFLMPELLKQ</sequence>
<dbReference type="GO" id="GO:0005230">
    <property type="term" value="F:extracellular ligand-gated monoatomic ion channel activity"/>
    <property type="evidence" value="ECO:0007669"/>
    <property type="project" value="InterPro"/>
</dbReference>
<name>A0A9D4KP57_DREPO</name>
<evidence type="ECO:0008006" key="3">
    <source>
        <dbReference type="Google" id="ProtNLM"/>
    </source>
</evidence>
<reference evidence="1" key="1">
    <citation type="journal article" date="2019" name="bioRxiv">
        <title>The Genome of the Zebra Mussel, Dreissena polymorpha: A Resource for Invasive Species Research.</title>
        <authorList>
            <person name="McCartney M.A."/>
            <person name="Auch B."/>
            <person name="Kono T."/>
            <person name="Mallez S."/>
            <person name="Zhang Y."/>
            <person name="Obille A."/>
            <person name="Becker A."/>
            <person name="Abrahante J.E."/>
            <person name="Garbe J."/>
            <person name="Badalamenti J.P."/>
            <person name="Herman A."/>
            <person name="Mangelson H."/>
            <person name="Liachko I."/>
            <person name="Sullivan S."/>
            <person name="Sone E.D."/>
            <person name="Koren S."/>
            <person name="Silverstein K.A.T."/>
            <person name="Beckman K.B."/>
            <person name="Gohl D.M."/>
        </authorList>
    </citation>
    <scope>NUCLEOTIDE SEQUENCE</scope>
    <source>
        <strain evidence="1">Duluth1</strain>
        <tissue evidence="1">Whole animal</tissue>
    </source>
</reference>
<evidence type="ECO:0000313" key="1">
    <source>
        <dbReference type="EMBL" id="KAH3843114.1"/>
    </source>
</evidence>
<dbReference type="InterPro" id="IPR036734">
    <property type="entry name" value="Neur_chan_lig-bd_sf"/>
</dbReference>
<dbReference type="EMBL" id="JAIWYP010000004">
    <property type="protein sequence ID" value="KAH3843114.1"/>
    <property type="molecule type" value="Genomic_DNA"/>
</dbReference>
<dbReference type="SUPFAM" id="SSF63712">
    <property type="entry name" value="Nicotinic receptor ligand binding domain-like"/>
    <property type="match status" value="1"/>
</dbReference>
<gene>
    <name evidence="1" type="ORF">DPMN_116621</name>
</gene>
<evidence type="ECO:0000313" key="2">
    <source>
        <dbReference type="Proteomes" id="UP000828390"/>
    </source>
</evidence>
<accession>A0A9D4KP57</accession>
<dbReference type="GO" id="GO:0016020">
    <property type="term" value="C:membrane"/>
    <property type="evidence" value="ECO:0007669"/>
    <property type="project" value="InterPro"/>
</dbReference>
<reference evidence="1" key="2">
    <citation type="submission" date="2020-11" db="EMBL/GenBank/DDBJ databases">
        <authorList>
            <person name="McCartney M.A."/>
            <person name="Auch B."/>
            <person name="Kono T."/>
            <person name="Mallez S."/>
            <person name="Becker A."/>
            <person name="Gohl D.M."/>
            <person name="Silverstein K.A.T."/>
            <person name="Koren S."/>
            <person name="Bechman K.B."/>
            <person name="Herman A."/>
            <person name="Abrahante J.E."/>
            <person name="Garbe J."/>
        </authorList>
    </citation>
    <scope>NUCLEOTIDE SEQUENCE</scope>
    <source>
        <strain evidence="1">Duluth1</strain>
        <tissue evidence="1">Whole animal</tissue>
    </source>
</reference>
<dbReference type="Proteomes" id="UP000828390">
    <property type="component" value="Unassembled WGS sequence"/>
</dbReference>
<comment type="caution">
    <text evidence="1">The sequence shown here is derived from an EMBL/GenBank/DDBJ whole genome shotgun (WGS) entry which is preliminary data.</text>
</comment>